<gene>
    <name evidence="1" type="ORF">BU26DRAFT_400829</name>
</gene>
<dbReference type="RefSeq" id="XP_033692321.1">
    <property type="nucleotide sequence ID" value="XM_033822799.1"/>
</dbReference>
<evidence type="ECO:0000313" key="2">
    <source>
        <dbReference type="Proteomes" id="UP000800094"/>
    </source>
</evidence>
<keyword evidence="2" id="KW-1185">Reference proteome</keyword>
<dbReference type="Proteomes" id="UP000800094">
    <property type="component" value="Unassembled WGS sequence"/>
</dbReference>
<accession>A0A6A6J4L9</accession>
<dbReference type="EMBL" id="ML987189">
    <property type="protein sequence ID" value="KAF2257317.1"/>
    <property type="molecule type" value="Genomic_DNA"/>
</dbReference>
<dbReference type="AlphaFoldDB" id="A0A6A6J4L9"/>
<feature type="non-terminal residue" evidence="1">
    <location>
        <position position="296"/>
    </location>
</feature>
<proteinExistence type="predicted"/>
<evidence type="ECO:0000313" key="1">
    <source>
        <dbReference type="EMBL" id="KAF2257317.1"/>
    </source>
</evidence>
<organism evidence="1 2">
    <name type="scientific">Trematosphaeria pertusa</name>
    <dbReference type="NCBI Taxonomy" id="390896"/>
    <lineage>
        <taxon>Eukaryota</taxon>
        <taxon>Fungi</taxon>
        <taxon>Dikarya</taxon>
        <taxon>Ascomycota</taxon>
        <taxon>Pezizomycotina</taxon>
        <taxon>Dothideomycetes</taxon>
        <taxon>Pleosporomycetidae</taxon>
        <taxon>Pleosporales</taxon>
        <taxon>Massarineae</taxon>
        <taxon>Trematosphaeriaceae</taxon>
        <taxon>Trematosphaeria</taxon>
    </lineage>
</organism>
<reference evidence="1" key="1">
    <citation type="journal article" date="2020" name="Stud. Mycol.">
        <title>101 Dothideomycetes genomes: a test case for predicting lifestyles and emergence of pathogens.</title>
        <authorList>
            <person name="Haridas S."/>
            <person name="Albert R."/>
            <person name="Binder M."/>
            <person name="Bloem J."/>
            <person name="Labutti K."/>
            <person name="Salamov A."/>
            <person name="Andreopoulos B."/>
            <person name="Baker S."/>
            <person name="Barry K."/>
            <person name="Bills G."/>
            <person name="Bluhm B."/>
            <person name="Cannon C."/>
            <person name="Castanera R."/>
            <person name="Culley D."/>
            <person name="Daum C."/>
            <person name="Ezra D."/>
            <person name="Gonzalez J."/>
            <person name="Henrissat B."/>
            <person name="Kuo A."/>
            <person name="Liang C."/>
            <person name="Lipzen A."/>
            <person name="Lutzoni F."/>
            <person name="Magnuson J."/>
            <person name="Mondo S."/>
            <person name="Nolan M."/>
            <person name="Ohm R."/>
            <person name="Pangilinan J."/>
            <person name="Park H.-J."/>
            <person name="Ramirez L."/>
            <person name="Alfaro M."/>
            <person name="Sun H."/>
            <person name="Tritt A."/>
            <person name="Yoshinaga Y."/>
            <person name="Zwiers L.-H."/>
            <person name="Turgeon B."/>
            <person name="Goodwin S."/>
            <person name="Spatafora J."/>
            <person name="Crous P."/>
            <person name="Grigoriev I."/>
        </authorList>
    </citation>
    <scope>NUCLEOTIDE SEQUENCE</scope>
    <source>
        <strain evidence="1">CBS 122368</strain>
    </source>
</reference>
<dbReference type="OrthoDB" id="4708870at2759"/>
<sequence>MGGHAFHYLYCPRMSPALYLKVREQTTDALRKLFKHVVVPTELPSKPDYGDVDFLVAGFLQASPTTTTAALDWPTMVSKTKDAFNTVHGRRGHLTPSVMYFAIPAPGPENDFWVQVDVKVCEEATKEAFEWMRFKLNYASAAKMIGSLIKPLGLNINPEGLHIRVEEVEEANVPGSMVLVTKDARDVLKIVGLDRRILHAGFATKEELYEYLASSWLFNPAHFAKRLEDAKYVAHLEERAPPWVPFVTQWIPQHYPGYRFGDQDLPIEAWYKATRAAVKEKVFTLFPSIAPEFYTK</sequence>
<name>A0A6A6J4L9_9PLEO</name>
<protein>
    <submittedName>
        <fullName evidence="1">Uncharacterized protein</fullName>
    </submittedName>
</protein>
<dbReference type="GeneID" id="54576129"/>